<protein>
    <submittedName>
        <fullName evidence="1">Prepilin-type N-terminal cleavage/methylation domain-containing protein</fullName>
    </submittedName>
</protein>
<dbReference type="NCBIfam" id="TIGR02532">
    <property type="entry name" value="IV_pilin_GFxxxE"/>
    <property type="match status" value="1"/>
</dbReference>
<evidence type="ECO:0000313" key="1">
    <source>
        <dbReference type="EMBL" id="QNN57959.1"/>
    </source>
</evidence>
<dbReference type="SUPFAM" id="SSF54523">
    <property type="entry name" value="Pili subunits"/>
    <property type="match status" value="1"/>
</dbReference>
<gene>
    <name evidence="1" type="ORF">H9K76_03525</name>
</gene>
<keyword evidence="2" id="KW-1185">Reference proteome</keyword>
<proteinExistence type="predicted"/>
<reference evidence="1 2" key="1">
    <citation type="submission" date="2020-08" db="EMBL/GenBank/DDBJ databases">
        <title>Genome sequence of Diaphorobacter ruginosibacter DSM 27467T.</title>
        <authorList>
            <person name="Hyun D.-W."/>
            <person name="Bae J.-W."/>
        </authorList>
    </citation>
    <scope>NUCLEOTIDE SEQUENCE [LARGE SCALE GENOMIC DNA]</scope>
    <source>
        <strain evidence="1 2">DSM 27467</strain>
    </source>
</reference>
<evidence type="ECO:0000313" key="2">
    <source>
        <dbReference type="Proteomes" id="UP000515811"/>
    </source>
</evidence>
<organism evidence="1 2">
    <name type="scientific">Diaphorobacter ruginosibacter</name>
    <dbReference type="NCBI Taxonomy" id="1715720"/>
    <lineage>
        <taxon>Bacteria</taxon>
        <taxon>Pseudomonadati</taxon>
        <taxon>Pseudomonadota</taxon>
        <taxon>Betaproteobacteria</taxon>
        <taxon>Burkholderiales</taxon>
        <taxon>Comamonadaceae</taxon>
        <taxon>Diaphorobacter</taxon>
    </lineage>
</organism>
<dbReference type="Pfam" id="PF07963">
    <property type="entry name" value="N_methyl"/>
    <property type="match status" value="1"/>
</dbReference>
<dbReference type="RefSeq" id="WP_187598204.1">
    <property type="nucleotide sequence ID" value="NZ_CP060714.1"/>
</dbReference>
<dbReference type="InterPro" id="IPR045584">
    <property type="entry name" value="Pilin-like"/>
</dbReference>
<dbReference type="KEGG" id="drg:H9K76_03525"/>
<name>A0A7G9RQT4_9BURK</name>
<dbReference type="InterPro" id="IPR012902">
    <property type="entry name" value="N_methyl_site"/>
</dbReference>
<sequence length="141" mass="15443">MRRMSRGFTLLELLVVMSIIALATVGVSFALRDTGGTELRREGERLAVLLESARAQSRASGTTVRWRATANGFVFEGLPTLKMPDRWLLAGTRTNGPATLWLGPEPIISAQQVWIVNEAYPGRAVRIATDGVRAFTVEAMQ</sequence>
<accession>A0A7G9RQT4</accession>
<dbReference type="AlphaFoldDB" id="A0A7G9RQT4"/>
<dbReference type="Proteomes" id="UP000515811">
    <property type="component" value="Chromosome"/>
</dbReference>
<dbReference type="EMBL" id="CP060714">
    <property type="protein sequence ID" value="QNN57959.1"/>
    <property type="molecule type" value="Genomic_DNA"/>
</dbReference>
<dbReference type="PROSITE" id="PS00409">
    <property type="entry name" value="PROKAR_NTER_METHYL"/>
    <property type="match status" value="1"/>
</dbReference>